<organism evidence="1 2">
    <name type="scientific">Bacillus thuringiensis</name>
    <dbReference type="NCBI Taxonomy" id="1428"/>
    <lineage>
        <taxon>Bacteria</taxon>
        <taxon>Bacillati</taxon>
        <taxon>Bacillota</taxon>
        <taxon>Bacilli</taxon>
        <taxon>Bacillales</taxon>
        <taxon>Bacillaceae</taxon>
        <taxon>Bacillus</taxon>
        <taxon>Bacillus cereus group</taxon>
    </lineage>
</organism>
<evidence type="ECO:0000313" key="1">
    <source>
        <dbReference type="EMBL" id="PFJ42720.1"/>
    </source>
</evidence>
<gene>
    <name evidence="1" type="ORF">COJ15_05100</name>
</gene>
<sequence>MAIQEAVKKQITKVIITGADALIYYLDGKRILTVKKPVNLIEISETESSLDVTETTGWKKDFHDYDFTNILVKLEDIQYK</sequence>
<accession>A0A9X6WR54</accession>
<name>A0A9X6WR54_BACTU</name>
<comment type="caution">
    <text evidence="1">The sequence shown here is derived from an EMBL/GenBank/DDBJ whole genome shotgun (WGS) entry which is preliminary data.</text>
</comment>
<reference evidence="1 2" key="1">
    <citation type="submission" date="2017-09" db="EMBL/GenBank/DDBJ databases">
        <title>Large-scale bioinformatics analysis of Bacillus genomes uncovers conserved roles of natural products in bacterial physiology.</title>
        <authorList>
            <consortium name="Agbiome Team Llc"/>
            <person name="Bleich R.M."/>
            <person name="Grubbs K.J."/>
            <person name="Santa Maria K.C."/>
            <person name="Allen S.E."/>
            <person name="Farag S."/>
            <person name="Shank E.A."/>
            <person name="Bowers A."/>
        </authorList>
    </citation>
    <scope>NUCLEOTIDE SEQUENCE [LARGE SCALE GENOMIC DNA]</scope>
    <source>
        <strain evidence="1 2">AFS085496</strain>
    </source>
</reference>
<dbReference type="Proteomes" id="UP000224003">
    <property type="component" value="Unassembled WGS sequence"/>
</dbReference>
<dbReference type="EMBL" id="NUVX01000007">
    <property type="protein sequence ID" value="PFJ42720.1"/>
    <property type="molecule type" value="Genomic_DNA"/>
</dbReference>
<proteinExistence type="predicted"/>
<dbReference type="AlphaFoldDB" id="A0A9X6WR54"/>
<dbReference type="RefSeq" id="WP_098516800.1">
    <property type="nucleotide sequence ID" value="NZ_NUVX01000007.1"/>
</dbReference>
<evidence type="ECO:0000313" key="2">
    <source>
        <dbReference type="Proteomes" id="UP000224003"/>
    </source>
</evidence>
<protein>
    <submittedName>
        <fullName evidence="1">Uncharacterized protein</fullName>
    </submittedName>
</protein>